<dbReference type="Gene3D" id="3.40.525.10">
    <property type="entry name" value="CRAL-TRIO lipid binding domain"/>
    <property type="match status" value="1"/>
</dbReference>
<evidence type="ECO:0000313" key="4">
    <source>
        <dbReference type="Proteomes" id="UP001233271"/>
    </source>
</evidence>
<dbReference type="PANTHER" id="PTHR45824:SF29">
    <property type="entry name" value="GH16843P"/>
    <property type="match status" value="1"/>
</dbReference>
<dbReference type="SUPFAM" id="SSF46938">
    <property type="entry name" value="CRAL/TRIO N-terminal domain"/>
    <property type="match status" value="1"/>
</dbReference>
<dbReference type="InterPro" id="IPR052578">
    <property type="entry name" value="PI_Transfer_CRAL-TRIO"/>
</dbReference>
<evidence type="ECO:0000256" key="1">
    <source>
        <dbReference type="SAM" id="MobiDB-lite"/>
    </source>
</evidence>
<dbReference type="Proteomes" id="UP001233271">
    <property type="component" value="Chromosome 1"/>
</dbReference>
<feature type="region of interest" description="Disordered" evidence="1">
    <location>
        <begin position="356"/>
        <end position="376"/>
    </location>
</feature>
<dbReference type="KEGG" id="ccac:CcaHIS019_0106100"/>
<name>A0AA48L0R3_9TREE</name>
<protein>
    <recommendedName>
        <fullName evidence="2">CRAL-TRIO domain-containing protein</fullName>
    </recommendedName>
</protein>
<dbReference type="PROSITE" id="PS50191">
    <property type="entry name" value="CRAL_TRIO"/>
    <property type="match status" value="1"/>
</dbReference>
<evidence type="ECO:0000259" key="2">
    <source>
        <dbReference type="PROSITE" id="PS50191"/>
    </source>
</evidence>
<organism evidence="3 4">
    <name type="scientific">Cutaneotrichosporon cavernicola</name>
    <dbReference type="NCBI Taxonomy" id="279322"/>
    <lineage>
        <taxon>Eukaryota</taxon>
        <taxon>Fungi</taxon>
        <taxon>Dikarya</taxon>
        <taxon>Basidiomycota</taxon>
        <taxon>Agaricomycotina</taxon>
        <taxon>Tremellomycetes</taxon>
        <taxon>Trichosporonales</taxon>
        <taxon>Trichosporonaceae</taxon>
        <taxon>Cutaneotrichosporon</taxon>
    </lineage>
</organism>
<gene>
    <name evidence="3" type="primary">PDR16</name>
    <name evidence="3" type="ORF">CcaverHIS019_0106100</name>
</gene>
<evidence type="ECO:0000313" key="3">
    <source>
        <dbReference type="EMBL" id="BEI87892.1"/>
    </source>
</evidence>
<dbReference type="CDD" id="cd00170">
    <property type="entry name" value="SEC14"/>
    <property type="match status" value="1"/>
</dbReference>
<keyword evidence="4" id="KW-1185">Reference proteome</keyword>
<reference evidence="3" key="1">
    <citation type="journal article" date="2023" name="BMC Genomics">
        <title>Chromosome-level genome assemblies of Cutaneotrichosporon spp. (Trichosporonales, Basidiomycota) reveal imbalanced evolution between nucleotide sequences and chromosome synteny.</title>
        <authorList>
            <person name="Kobayashi Y."/>
            <person name="Kayamori A."/>
            <person name="Aoki K."/>
            <person name="Shiwa Y."/>
            <person name="Matsutani M."/>
            <person name="Fujita N."/>
            <person name="Sugita T."/>
            <person name="Iwasaki W."/>
            <person name="Tanaka N."/>
            <person name="Takashima M."/>
        </authorList>
    </citation>
    <scope>NUCLEOTIDE SEQUENCE</scope>
    <source>
        <strain evidence="3">HIS019</strain>
    </source>
</reference>
<dbReference type="Pfam" id="PF00650">
    <property type="entry name" value="CRAL_TRIO"/>
    <property type="match status" value="1"/>
</dbReference>
<dbReference type="EMBL" id="AP028212">
    <property type="protein sequence ID" value="BEI87892.1"/>
    <property type="molecule type" value="Genomic_DNA"/>
</dbReference>
<dbReference type="InterPro" id="IPR036865">
    <property type="entry name" value="CRAL-TRIO_dom_sf"/>
</dbReference>
<dbReference type="RefSeq" id="XP_060453158.1">
    <property type="nucleotide sequence ID" value="XM_060602234.1"/>
</dbReference>
<proteinExistence type="predicted"/>
<dbReference type="InterPro" id="IPR036273">
    <property type="entry name" value="CRAL/TRIO_N_dom_sf"/>
</dbReference>
<feature type="domain" description="CRAL-TRIO" evidence="2">
    <location>
        <begin position="126"/>
        <end position="283"/>
    </location>
</feature>
<dbReference type="GeneID" id="85491763"/>
<dbReference type="SMART" id="SM00516">
    <property type="entry name" value="SEC14"/>
    <property type="match status" value="1"/>
</dbReference>
<dbReference type="InterPro" id="IPR001251">
    <property type="entry name" value="CRAL-TRIO_dom"/>
</dbReference>
<dbReference type="PANTHER" id="PTHR45824">
    <property type="entry name" value="GH16843P"/>
    <property type="match status" value="1"/>
</dbReference>
<accession>A0AA48L0R3</accession>
<dbReference type="GO" id="GO:0008526">
    <property type="term" value="F:phosphatidylinositol transfer activity"/>
    <property type="evidence" value="ECO:0007669"/>
    <property type="project" value="TreeGrafter"/>
</dbReference>
<dbReference type="SUPFAM" id="SSF52087">
    <property type="entry name" value="CRAL/TRIO domain"/>
    <property type="match status" value="1"/>
</dbReference>
<dbReference type="AlphaFoldDB" id="A0AA48L0R3"/>
<sequence length="376" mass="42674">MPFPIWLLDPYLFTQVSPSPPDPKSKALSSEPSKIAFLPPLNDKQGAQLGAIIKHFSAEGYSLPIAEGKTERAPLSVREMMWLSRDQMLKYLTVTGNAKEAIARMERTVVWRRSTGIDDMDTHMEGVEEECRTGKAIVQGFGPSGMPVLYLFPNRNHLPPDQRKAIHLIWMLERAIDLMAGGVTKVVAIFVFNEKRTGAPTSLAIGRETIHYLMQHYPEIAGTTVLYRMSWAARAFFGIMWPFIDSEVRARFRIVNRSGRISEKDVQRHALVRECGGDLEWFHEHESYWPALITVCRKRRAEYERRFVELGPAVGIEERKFRFVNLEEQHLYNMPDMNGSVVRTAADIYNIPDAHRTKSSMESGAPSAVVEPGRSG</sequence>